<dbReference type="InterPro" id="IPR007175">
    <property type="entry name" value="Rpr2/Snm1/Rpp21"/>
</dbReference>
<evidence type="ECO:0000313" key="2">
    <source>
        <dbReference type="Proteomes" id="UP000292447"/>
    </source>
</evidence>
<gene>
    <name evidence="1" type="primary">MPUL0B11550</name>
    <name evidence="1" type="ORF">METSCH_B11550</name>
</gene>
<dbReference type="Gene3D" id="6.20.50.20">
    <property type="match status" value="1"/>
</dbReference>
<proteinExistence type="predicted"/>
<organism evidence="1 2">
    <name type="scientific">Metschnikowia aff. pulcherrima</name>
    <dbReference type="NCBI Taxonomy" id="2163413"/>
    <lineage>
        <taxon>Eukaryota</taxon>
        <taxon>Fungi</taxon>
        <taxon>Dikarya</taxon>
        <taxon>Ascomycota</taxon>
        <taxon>Saccharomycotina</taxon>
        <taxon>Pichiomycetes</taxon>
        <taxon>Metschnikowiaceae</taxon>
        <taxon>Metschnikowia</taxon>
    </lineage>
</organism>
<dbReference type="Proteomes" id="UP000292447">
    <property type="component" value="Chromosome II"/>
</dbReference>
<reference evidence="2" key="1">
    <citation type="submission" date="2019-03" db="EMBL/GenBank/DDBJ databases">
        <title>Snf2 controls pulcherriminic acid biosynthesis and connects pigmentation and antifungal activity of the yeast Metschnikowia pulcherrima.</title>
        <authorList>
            <person name="Gore-Lloyd D."/>
            <person name="Sumann I."/>
            <person name="Brachmann A.O."/>
            <person name="Schneeberger K."/>
            <person name="Ortiz-Merino R.A."/>
            <person name="Moreno-Beltran M."/>
            <person name="Schlaefli M."/>
            <person name="Kirner P."/>
            <person name="Santos Kron A."/>
            <person name="Wolfe K.H."/>
            <person name="Piel J."/>
            <person name="Ahrens C.H."/>
            <person name="Henk D."/>
            <person name="Freimoser F.M."/>
        </authorList>
    </citation>
    <scope>NUCLEOTIDE SEQUENCE [LARGE SCALE GENOMIC DNA]</scope>
    <source>
        <strain evidence="2">APC 1.2</strain>
    </source>
</reference>
<protein>
    <submittedName>
        <fullName evidence="1">RNAse P Rpr2/Rpp21/SNM1 subunit domain-containing protein</fullName>
    </submittedName>
</protein>
<dbReference type="Pfam" id="PF04032">
    <property type="entry name" value="Rpr2"/>
    <property type="match status" value="1"/>
</dbReference>
<name>A0A4P6XQ15_9ASCO</name>
<keyword evidence="2" id="KW-1185">Reference proteome</keyword>
<accession>A0A4P6XQ15</accession>
<dbReference type="EMBL" id="CP034457">
    <property type="protein sequence ID" value="QBM87941.1"/>
    <property type="molecule type" value="Genomic_DNA"/>
</dbReference>
<evidence type="ECO:0000313" key="1">
    <source>
        <dbReference type="EMBL" id="QBM87941.1"/>
    </source>
</evidence>
<sequence>MFIGFHCKTKTLLFETMDEGKVVHLFNLAHYGAFNPFLSRHAIALDAYAYENGINVPVGYAHCDHCGVYQVAGLTSSLRIKYAKRLKSKQSQKKNPDYQAAKADAFVSPRQRTLQVTCLACGYVKGHSSLITKKSTVASPNVLEQAKPGKKKKKKRLELSSLLEEKKRMLNSPSPLSLMDFM</sequence>
<dbReference type="AlphaFoldDB" id="A0A4P6XQ15"/>
<dbReference type="GO" id="GO:0006396">
    <property type="term" value="P:RNA processing"/>
    <property type="evidence" value="ECO:0007669"/>
    <property type="project" value="InterPro"/>
</dbReference>